<dbReference type="PROSITE" id="PS50217">
    <property type="entry name" value="BZIP"/>
    <property type="match status" value="1"/>
</dbReference>
<keyword evidence="14" id="KW-1185">Reference proteome</keyword>
<keyword evidence="5" id="KW-0805">Transcription regulation</keyword>
<feature type="domain" description="BZIP" evidence="12">
    <location>
        <begin position="20"/>
        <end position="83"/>
    </location>
</feature>
<evidence type="ECO:0000256" key="10">
    <source>
        <dbReference type="ARBA" id="ARBA00073475"/>
    </source>
</evidence>
<comment type="caution">
    <text evidence="13">The sequence shown here is derived from an EMBL/GenBank/DDBJ whole genome shotgun (WGS) entry which is preliminary data.</text>
</comment>
<dbReference type="GO" id="GO:0000981">
    <property type="term" value="F:DNA-binding transcription factor activity, RNA polymerase II-specific"/>
    <property type="evidence" value="ECO:0007669"/>
    <property type="project" value="TreeGrafter"/>
</dbReference>
<dbReference type="Proteomes" id="UP001142055">
    <property type="component" value="Chromosome 2"/>
</dbReference>
<evidence type="ECO:0000256" key="11">
    <source>
        <dbReference type="SAM" id="MobiDB-lite"/>
    </source>
</evidence>
<dbReference type="InterPro" id="IPR004827">
    <property type="entry name" value="bZIP"/>
</dbReference>
<keyword evidence="9" id="KW-0539">Nucleus</keyword>
<protein>
    <recommendedName>
        <fullName evidence="10">CCAAT/enhancer-binding protein gamma</fullName>
    </recommendedName>
</protein>
<sequence length="144" mass="16125">MSSRNGQYARVNRIVLDKNSDEYKKRRERNNMAVKKSRTKSKMRTQQTMERVAELKEENEKLETKVKLLTKELSFLKDLFLAHAGSAHNGQLDLNLYNGSHELVGSGGSNNVPINSNVITSTGLNSTSIDCNNPDEKIGVSKSK</sequence>
<keyword evidence="8" id="KW-0804">Transcription</keyword>
<dbReference type="CDD" id="cd14713">
    <property type="entry name" value="bZIP_CEBPG"/>
    <property type="match status" value="1"/>
</dbReference>
<evidence type="ECO:0000256" key="2">
    <source>
        <dbReference type="ARBA" id="ARBA00006951"/>
    </source>
</evidence>
<evidence type="ECO:0000256" key="5">
    <source>
        <dbReference type="ARBA" id="ARBA00023015"/>
    </source>
</evidence>
<accession>A0A9Q0RNQ2</accession>
<comment type="similarity">
    <text evidence="2">Belongs to the bZIP family. C/EBP subfamily.</text>
</comment>
<dbReference type="FunFam" id="1.20.5.170:FF:000055">
    <property type="entry name" value="CCAAT/enhancer-binding protein gamma"/>
    <property type="match status" value="1"/>
</dbReference>
<dbReference type="InterPro" id="IPR046347">
    <property type="entry name" value="bZIP_sf"/>
</dbReference>
<evidence type="ECO:0000313" key="13">
    <source>
        <dbReference type="EMBL" id="KAJ6221004.1"/>
    </source>
</evidence>
<dbReference type="GO" id="GO:0006351">
    <property type="term" value="P:DNA-templated transcription"/>
    <property type="evidence" value="ECO:0007669"/>
    <property type="project" value="InterPro"/>
</dbReference>
<dbReference type="GO" id="GO:0000978">
    <property type="term" value="F:RNA polymerase II cis-regulatory region sequence-specific DNA binding"/>
    <property type="evidence" value="ECO:0007669"/>
    <property type="project" value="TreeGrafter"/>
</dbReference>
<dbReference type="AlphaFoldDB" id="A0A9Q0RNQ2"/>
<dbReference type="Gene3D" id="1.20.5.170">
    <property type="match status" value="1"/>
</dbReference>
<evidence type="ECO:0000256" key="3">
    <source>
        <dbReference type="ARBA" id="ARBA00022499"/>
    </source>
</evidence>
<comment type="subcellular location">
    <subcellularLocation>
        <location evidence="1">Nucleus</location>
    </subcellularLocation>
</comment>
<keyword evidence="7" id="KW-0010">Activator</keyword>
<evidence type="ECO:0000256" key="4">
    <source>
        <dbReference type="ARBA" id="ARBA00022843"/>
    </source>
</evidence>
<evidence type="ECO:0000256" key="1">
    <source>
        <dbReference type="ARBA" id="ARBA00004123"/>
    </source>
</evidence>
<name>A0A9Q0RNQ2_BLOTA</name>
<dbReference type="Pfam" id="PF07716">
    <property type="entry name" value="bZIP_2"/>
    <property type="match status" value="1"/>
</dbReference>
<organism evidence="13 14">
    <name type="scientific">Blomia tropicalis</name>
    <name type="common">Mite</name>
    <dbReference type="NCBI Taxonomy" id="40697"/>
    <lineage>
        <taxon>Eukaryota</taxon>
        <taxon>Metazoa</taxon>
        <taxon>Ecdysozoa</taxon>
        <taxon>Arthropoda</taxon>
        <taxon>Chelicerata</taxon>
        <taxon>Arachnida</taxon>
        <taxon>Acari</taxon>
        <taxon>Acariformes</taxon>
        <taxon>Sarcoptiformes</taxon>
        <taxon>Astigmata</taxon>
        <taxon>Glycyphagoidea</taxon>
        <taxon>Echimyopodidae</taxon>
        <taxon>Blomia</taxon>
    </lineage>
</organism>
<proteinExistence type="inferred from homology"/>
<evidence type="ECO:0000256" key="9">
    <source>
        <dbReference type="ARBA" id="ARBA00023242"/>
    </source>
</evidence>
<feature type="region of interest" description="Disordered" evidence="11">
    <location>
        <begin position="19"/>
        <end position="47"/>
    </location>
</feature>
<gene>
    <name evidence="13" type="ORF">RDWZM_006816</name>
</gene>
<dbReference type="GO" id="GO:0005634">
    <property type="term" value="C:nucleus"/>
    <property type="evidence" value="ECO:0007669"/>
    <property type="project" value="UniProtKB-SubCell"/>
</dbReference>
<evidence type="ECO:0000256" key="7">
    <source>
        <dbReference type="ARBA" id="ARBA00023159"/>
    </source>
</evidence>
<dbReference type="OMA" id="YNGSHEL"/>
<dbReference type="PANTHER" id="PTHR23334:SF69">
    <property type="entry name" value="CCAAT_ENHANCER-BINDING PROTEIN GAMMA"/>
    <property type="match status" value="1"/>
</dbReference>
<dbReference type="EMBL" id="JAPWDV010000002">
    <property type="protein sequence ID" value="KAJ6221004.1"/>
    <property type="molecule type" value="Genomic_DNA"/>
</dbReference>
<reference evidence="13" key="1">
    <citation type="submission" date="2022-12" db="EMBL/GenBank/DDBJ databases">
        <title>Genome assemblies of Blomia tropicalis.</title>
        <authorList>
            <person name="Cui Y."/>
        </authorList>
    </citation>
    <scope>NUCLEOTIDE SEQUENCE</scope>
    <source>
        <tissue evidence="13">Adult mites</tissue>
    </source>
</reference>
<dbReference type="PANTHER" id="PTHR23334">
    <property type="entry name" value="CCAAT/ENHANCER BINDING PROTEIN"/>
    <property type="match status" value="1"/>
</dbReference>
<evidence type="ECO:0000313" key="14">
    <source>
        <dbReference type="Proteomes" id="UP001142055"/>
    </source>
</evidence>
<evidence type="ECO:0000256" key="6">
    <source>
        <dbReference type="ARBA" id="ARBA00023125"/>
    </source>
</evidence>
<keyword evidence="6" id="KW-0238">DNA-binding</keyword>
<evidence type="ECO:0000256" key="8">
    <source>
        <dbReference type="ARBA" id="ARBA00023163"/>
    </source>
</evidence>
<dbReference type="SUPFAM" id="SSF57959">
    <property type="entry name" value="Leucine zipper domain"/>
    <property type="match status" value="1"/>
</dbReference>
<evidence type="ECO:0000259" key="12">
    <source>
        <dbReference type="PROSITE" id="PS50217"/>
    </source>
</evidence>
<dbReference type="InterPro" id="IPR031106">
    <property type="entry name" value="C/EBP"/>
</dbReference>
<keyword evidence="4" id="KW-0832">Ubl conjugation</keyword>
<keyword evidence="3" id="KW-1017">Isopeptide bond</keyword>
<dbReference type="SMART" id="SM00338">
    <property type="entry name" value="BRLZ"/>
    <property type="match status" value="1"/>
</dbReference>